<evidence type="ECO:0000256" key="4">
    <source>
        <dbReference type="ARBA" id="ARBA00017291"/>
    </source>
</evidence>
<dbReference type="AlphaFoldDB" id="A0AAF0EME0"/>
<evidence type="ECO:0000256" key="10">
    <source>
        <dbReference type="SAM" id="SignalP"/>
    </source>
</evidence>
<feature type="signal peptide" evidence="10">
    <location>
        <begin position="1"/>
        <end position="22"/>
    </location>
</feature>
<keyword evidence="9" id="KW-0472">Membrane</keyword>
<evidence type="ECO:0000256" key="9">
    <source>
        <dbReference type="ARBA" id="ARBA00023136"/>
    </source>
</evidence>
<dbReference type="Proteomes" id="UP001213623">
    <property type="component" value="Chromosome 3"/>
</dbReference>
<evidence type="ECO:0000313" key="11">
    <source>
        <dbReference type="EMBL" id="WFD27033.1"/>
    </source>
</evidence>
<evidence type="ECO:0000256" key="2">
    <source>
        <dbReference type="ARBA" id="ARBA00007149"/>
    </source>
</evidence>
<keyword evidence="7" id="KW-0256">Endoplasmic reticulum</keyword>
<dbReference type="InterPro" id="IPR019623">
    <property type="entry name" value="Rot1"/>
</dbReference>
<evidence type="ECO:0000256" key="8">
    <source>
        <dbReference type="ARBA" id="ARBA00022989"/>
    </source>
</evidence>
<dbReference type="Pfam" id="PF10681">
    <property type="entry name" value="Rot1"/>
    <property type="match status" value="1"/>
</dbReference>
<keyword evidence="6 10" id="KW-0732">Signal</keyword>
<proteinExistence type="inferred from homology"/>
<accession>A0AAF0EME0</accession>
<gene>
    <name evidence="11" type="ORF">MNAN1_002027</name>
</gene>
<keyword evidence="5" id="KW-0812">Transmembrane</keyword>
<dbReference type="GO" id="GO:0006458">
    <property type="term" value="P:'de novo' protein folding"/>
    <property type="evidence" value="ECO:0007669"/>
    <property type="project" value="InterPro"/>
</dbReference>
<name>A0AAF0EME0_9BASI</name>
<protein>
    <recommendedName>
        <fullName evidence="4">Protein ROT1</fullName>
    </recommendedName>
    <alternativeName>
        <fullName evidence="3">Protein rot1</fullName>
    </alternativeName>
</protein>
<evidence type="ECO:0000256" key="7">
    <source>
        <dbReference type="ARBA" id="ARBA00022824"/>
    </source>
</evidence>
<reference evidence="11" key="1">
    <citation type="submission" date="2023-03" db="EMBL/GenBank/DDBJ databases">
        <title>Mating type loci evolution in Malassezia.</title>
        <authorList>
            <person name="Coelho M.A."/>
        </authorList>
    </citation>
    <scope>NUCLEOTIDE SEQUENCE</scope>
    <source>
        <strain evidence="11">CBS 9557</strain>
    </source>
</reference>
<dbReference type="GO" id="GO:0051082">
    <property type="term" value="F:unfolded protein binding"/>
    <property type="evidence" value="ECO:0007669"/>
    <property type="project" value="TreeGrafter"/>
</dbReference>
<evidence type="ECO:0000256" key="3">
    <source>
        <dbReference type="ARBA" id="ARBA00016195"/>
    </source>
</evidence>
<keyword evidence="8" id="KW-1133">Transmembrane helix</keyword>
<organism evidence="11 12">
    <name type="scientific">Malassezia nana</name>
    <dbReference type="NCBI Taxonomy" id="180528"/>
    <lineage>
        <taxon>Eukaryota</taxon>
        <taxon>Fungi</taxon>
        <taxon>Dikarya</taxon>
        <taxon>Basidiomycota</taxon>
        <taxon>Ustilaginomycotina</taxon>
        <taxon>Malasseziomycetes</taxon>
        <taxon>Malasseziales</taxon>
        <taxon>Malasseziaceae</taxon>
        <taxon>Malassezia</taxon>
    </lineage>
</organism>
<evidence type="ECO:0000313" key="12">
    <source>
        <dbReference type="Proteomes" id="UP001213623"/>
    </source>
</evidence>
<dbReference type="EMBL" id="CP119894">
    <property type="protein sequence ID" value="WFD27033.1"/>
    <property type="molecule type" value="Genomic_DNA"/>
</dbReference>
<keyword evidence="12" id="KW-1185">Reference proteome</keyword>
<evidence type="ECO:0000256" key="1">
    <source>
        <dbReference type="ARBA" id="ARBA00004115"/>
    </source>
</evidence>
<dbReference type="PANTHER" id="PTHR28090">
    <property type="entry name" value="PROTEIN ROT1"/>
    <property type="match status" value="1"/>
</dbReference>
<dbReference type="GO" id="GO:0005789">
    <property type="term" value="C:endoplasmic reticulum membrane"/>
    <property type="evidence" value="ECO:0007669"/>
    <property type="project" value="UniProtKB-SubCell"/>
</dbReference>
<comment type="similarity">
    <text evidence="2">Belongs to the ROT1 family.</text>
</comment>
<dbReference type="PANTHER" id="PTHR28090:SF1">
    <property type="entry name" value="PROTEIN ROT1"/>
    <property type="match status" value="1"/>
</dbReference>
<sequence>MLAPCCLAIDIIAATTLDGTWSTGTGAVVTGQSFFNLVNNTFNIPANPGQAYSFTMNSKTTGYWEQAIFQYIRSDSPDPNCYKGQLVWQHGNFTILPNASLVLEPFKSDGRQQVSDSCGGKNNQVQYYAQQELMEGFYISKYIHFNEPTYKLQLYEFDGTPKPAMYLTYRPPQMYPTQALHKLMIGLM</sequence>
<evidence type="ECO:0000256" key="6">
    <source>
        <dbReference type="ARBA" id="ARBA00022729"/>
    </source>
</evidence>
<evidence type="ECO:0000256" key="5">
    <source>
        <dbReference type="ARBA" id="ARBA00022692"/>
    </source>
</evidence>
<comment type="subcellular location">
    <subcellularLocation>
        <location evidence="1">Endoplasmic reticulum membrane</location>
        <topology evidence="1">Single-pass type I membrane protein</topology>
    </subcellularLocation>
</comment>
<feature type="chain" id="PRO_5042200395" description="Protein ROT1" evidence="10">
    <location>
        <begin position="23"/>
        <end position="188"/>
    </location>
</feature>